<keyword evidence="3" id="KW-1185">Reference proteome</keyword>
<dbReference type="EMBL" id="KQ241714">
    <property type="protein sequence ID" value="KNC85220.1"/>
    <property type="molecule type" value="Genomic_DNA"/>
</dbReference>
<evidence type="ECO:0000256" key="1">
    <source>
        <dbReference type="SAM" id="MobiDB-lite"/>
    </source>
</evidence>
<organism evidence="2 3">
    <name type="scientific">Sphaeroforma arctica JP610</name>
    <dbReference type="NCBI Taxonomy" id="667725"/>
    <lineage>
        <taxon>Eukaryota</taxon>
        <taxon>Ichthyosporea</taxon>
        <taxon>Ichthyophonida</taxon>
        <taxon>Sphaeroforma</taxon>
    </lineage>
</organism>
<dbReference type="GeneID" id="25903100"/>
<protein>
    <submittedName>
        <fullName evidence="2">Uncharacterized protein</fullName>
    </submittedName>
</protein>
<dbReference type="Proteomes" id="UP000054560">
    <property type="component" value="Unassembled WGS sequence"/>
</dbReference>
<sequence length="77" mass="8684">MDVFDSESDQQLDLAEREEVLGELEKTINNLAQQVEKAPPDSESISHSHPDSINGGLLHSNGCEERQWECFASNKHY</sequence>
<gene>
    <name evidence="2" type="ORF">SARC_02596</name>
</gene>
<name>A0A0L0G894_9EUKA</name>
<accession>A0A0L0G894</accession>
<evidence type="ECO:0000313" key="3">
    <source>
        <dbReference type="Proteomes" id="UP000054560"/>
    </source>
</evidence>
<proteinExistence type="predicted"/>
<evidence type="ECO:0000313" key="2">
    <source>
        <dbReference type="EMBL" id="KNC85220.1"/>
    </source>
</evidence>
<feature type="region of interest" description="Disordered" evidence="1">
    <location>
        <begin position="34"/>
        <end position="58"/>
    </location>
</feature>
<dbReference type="AlphaFoldDB" id="A0A0L0G894"/>
<feature type="compositionally biased region" description="Basic and acidic residues" evidence="1">
    <location>
        <begin position="38"/>
        <end position="50"/>
    </location>
</feature>
<reference evidence="2 3" key="1">
    <citation type="submission" date="2011-02" db="EMBL/GenBank/DDBJ databases">
        <title>The Genome Sequence of Sphaeroforma arctica JP610.</title>
        <authorList>
            <consortium name="The Broad Institute Genome Sequencing Platform"/>
            <person name="Russ C."/>
            <person name="Cuomo C."/>
            <person name="Young S.K."/>
            <person name="Zeng Q."/>
            <person name="Gargeya S."/>
            <person name="Alvarado L."/>
            <person name="Berlin A."/>
            <person name="Chapman S.B."/>
            <person name="Chen Z."/>
            <person name="Freedman E."/>
            <person name="Gellesch M."/>
            <person name="Goldberg J."/>
            <person name="Griggs A."/>
            <person name="Gujja S."/>
            <person name="Heilman E."/>
            <person name="Heiman D."/>
            <person name="Howarth C."/>
            <person name="Mehta T."/>
            <person name="Neiman D."/>
            <person name="Pearson M."/>
            <person name="Roberts A."/>
            <person name="Saif S."/>
            <person name="Shea T."/>
            <person name="Shenoy N."/>
            <person name="Sisk P."/>
            <person name="Stolte C."/>
            <person name="Sykes S."/>
            <person name="White J."/>
            <person name="Yandava C."/>
            <person name="Burger G."/>
            <person name="Gray M.W."/>
            <person name="Holland P.W.H."/>
            <person name="King N."/>
            <person name="Lang F.B.F."/>
            <person name="Roger A.J."/>
            <person name="Ruiz-Trillo I."/>
            <person name="Haas B."/>
            <person name="Nusbaum C."/>
            <person name="Birren B."/>
        </authorList>
    </citation>
    <scope>NUCLEOTIDE SEQUENCE [LARGE SCALE GENOMIC DNA]</scope>
    <source>
        <strain evidence="2 3">JP610</strain>
    </source>
</reference>
<dbReference type="RefSeq" id="XP_014159122.1">
    <property type="nucleotide sequence ID" value="XM_014303647.1"/>
</dbReference>